<dbReference type="EMBL" id="SOYY01000018">
    <property type="protein sequence ID" value="KAA0708213.1"/>
    <property type="molecule type" value="Genomic_DNA"/>
</dbReference>
<dbReference type="InterPro" id="IPR001611">
    <property type="entry name" value="Leu-rich_rpt"/>
</dbReference>
<evidence type="ECO:0000256" key="1">
    <source>
        <dbReference type="ARBA" id="ARBA00004479"/>
    </source>
</evidence>
<dbReference type="GO" id="GO:0005886">
    <property type="term" value="C:plasma membrane"/>
    <property type="evidence" value="ECO:0007669"/>
    <property type="project" value="TreeGrafter"/>
</dbReference>
<dbReference type="InterPro" id="IPR017241">
    <property type="entry name" value="Toll-like_receptor"/>
</dbReference>
<dbReference type="FunFam" id="3.80.10.10:FF:000306">
    <property type="entry name" value="Toll-like receptor 5"/>
    <property type="match status" value="1"/>
</dbReference>
<dbReference type="Proteomes" id="UP000324632">
    <property type="component" value="Chromosome 18"/>
</dbReference>
<organism evidence="24 25">
    <name type="scientific">Triplophysa tibetana</name>
    <dbReference type="NCBI Taxonomy" id="1572043"/>
    <lineage>
        <taxon>Eukaryota</taxon>
        <taxon>Metazoa</taxon>
        <taxon>Chordata</taxon>
        <taxon>Craniata</taxon>
        <taxon>Vertebrata</taxon>
        <taxon>Euteleostomi</taxon>
        <taxon>Actinopterygii</taxon>
        <taxon>Neopterygii</taxon>
        <taxon>Teleostei</taxon>
        <taxon>Ostariophysi</taxon>
        <taxon>Cypriniformes</taxon>
        <taxon>Nemacheilidae</taxon>
        <taxon>Triplophysa</taxon>
    </lineage>
</organism>
<dbReference type="Gene3D" id="3.40.50.10140">
    <property type="entry name" value="Toll/interleukin-1 receptor homology (TIR) domain"/>
    <property type="match status" value="1"/>
</dbReference>
<dbReference type="InterPro" id="IPR032675">
    <property type="entry name" value="LRR_dom_sf"/>
</dbReference>
<keyword evidence="25" id="KW-1185">Reference proteome</keyword>
<dbReference type="Pfam" id="PF01582">
    <property type="entry name" value="TIR"/>
    <property type="match status" value="1"/>
</dbReference>
<dbReference type="Gene3D" id="3.80.10.10">
    <property type="entry name" value="Ribonuclease Inhibitor"/>
    <property type="match status" value="3"/>
</dbReference>
<dbReference type="PANTHER" id="PTHR24365:SF525">
    <property type="entry name" value="TOLL-LIKE RECEPTOR 5"/>
    <property type="match status" value="1"/>
</dbReference>
<dbReference type="FunFam" id="3.80.10.10:FF:000365">
    <property type="entry name" value="Toll-like receptor 5"/>
    <property type="match status" value="1"/>
</dbReference>
<evidence type="ECO:0000256" key="13">
    <source>
        <dbReference type="ARBA" id="ARBA00023157"/>
    </source>
</evidence>
<dbReference type="GO" id="GO:0004888">
    <property type="term" value="F:transmembrane signaling receptor activity"/>
    <property type="evidence" value="ECO:0007669"/>
    <property type="project" value="InterPro"/>
</dbReference>
<comment type="subcellular location">
    <subcellularLocation>
        <location evidence="1">Membrane</location>
        <topology evidence="1">Single-pass type I membrane protein</topology>
    </subcellularLocation>
</comment>
<keyword evidence="3" id="KW-0597">Phosphoprotein</keyword>
<feature type="domain" description="TIR" evidence="23">
    <location>
        <begin position="718"/>
        <end position="863"/>
    </location>
</feature>
<evidence type="ECO:0000256" key="18">
    <source>
        <dbReference type="ARBA" id="ARBA00062299"/>
    </source>
</evidence>
<dbReference type="InterPro" id="IPR000157">
    <property type="entry name" value="TIR_dom"/>
</dbReference>
<gene>
    <name evidence="24" type="ORF">E1301_Tti019386</name>
</gene>
<dbReference type="SMART" id="SM00082">
    <property type="entry name" value="LRRCT"/>
    <property type="match status" value="1"/>
</dbReference>
<dbReference type="Pfam" id="PF13306">
    <property type="entry name" value="LRR_5"/>
    <property type="match status" value="1"/>
</dbReference>
<evidence type="ECO:0000256" key="16">
    <source>
        <dbReference type="ARBA" id="ARBA00023198"/>
    </source>
</evidence>
<proteinExistence type="inferred from homology"/>
<evidence type="ECO:0000259" key="23">
    <source>
        <dbReference type="PROSITE" id="PS50104"/>
    </source>
</evidence>
<dbReference type="SUPFAM" id="SSF52058">
    <property type="entry name" value="L domain-like"/>
    <property type="match status" value="2"/>
</dbReference>
<dbReference type="InterPro" id="IPR003591">
    <property type="entry name" value="Leu-rich_rpt_typical-subtyp"/>
</dbReference>
<keyword evidence="5" id="KW-0433">Leucine-rich repeat</keyword>
<evidence type="ECO:0000256" key="8">
    <source>
        <dbReference type="ARBA" id="ARBA00022737"/>
    </source>
</evidence>
<evidence type="ECO:0000256" key="6">
    <source>
        <dbReference type="ARBA" id="ARBA00022692"/>
    </source>
</evidence>
<dbReference type="GO" id="GO:0006954">
    <property type="term" value="P:inflammatory response"/>
    <property type="evidence" value="ECO:0007669"/>
    <property type="project" value="UniProtKB-KW"/>
</dbReference>
<dbReference type="InterPro" id="IPR035897">
    <property type="entry name" value="Toll_tir_struct_dom_sf"/>
</dbReference>
<keyword evidence="13" id="KW-1015">Disulfide bond</keyword>
<evidence type="ECO:0000313" key="25">
    <source>
        <dbReference type="Proteomes" id="UP000324632"/>
    </source>
</evidence>
<keyword evidence="8" id="KW-0677">Repeat</keyword>
<feature type="chain" id="PRO_5023006798" description="Toll-like receptor 5" evidence="22">
    <location>
        <begin position="34"/>
        <end position="892"/>
    </location>
</feature>
<evidence type="ECO:0000256" key="4">
    <source>
        <dbReference type="ARBA" id="ARBA00022588"/>
    </source>
</evidence>
<comment type="similarity">
    <text evidence="2">Belongs to the Toll-like receptor family.</text>
</comment>
<evidence type="ECO:0000256" key="17">
    <source>
        <dbReference type="ARBA" id="ARBA00057507"/>
    </source>
</evidence>
<dbReference type="InterPro" id="IPR025875">
    <property type="entry name" value="Leu-rich_rpt_4"/>
</dbReference>
<evidence type="ECO:0000256" key="5">
    <source>
        <dbReference type="ARBA" id="ARBA00022614"/>
    </source>
</evidence>
<dbReference type="PROSITE" id="PS51450">
    <property type="entry name" value="LRR"/>
    <property type="match status" value="2"/>
</dbReference>
<evidence type="ECO:0000256" key="10">
    <source>
        <dbReference type="ARBA" id="ARBA00022989"/>
    </source>
</evidence>
<comment type="function">
    <text evidence="17">Pattern recognition receptor (PRR) located on the cell surface that participates in the activation of innate immunity and inflammatory response. Recognizes small molecular motifs named pathogen-associated molecular pattern (PAMPs) expressed by pathogens and microbe-associated molecular patterns (MAMPs) usually expressed by resident microbiota. Upon ligand binding such as bacterial flagellins, recruits intracellular adapter proteins MYD88 and TRIF leading to NF-kappa-B activation, cytokine secretion and induction of the inflammatory response. Plays thereby an important role in the relationship between the intestinal epithelium and enteric microbes and contributes to the gut microbiota composition throughout life.</text>
</comment>
<protein>
    <recommendedName>
        <fullName evidence="19">Toll-like receptor 5</fullName>
    </recommendedName>
</protein>
<dbReference type="GO" id="GO:0045087">
    <property type="term" value="P:innate immune response"/>
    <property type="evidence" value="ECO:0007669"/>
    <property type="project" value="UniProtKB-KW"/>
</dbReference>
<dbReference type="SUPFAM" id="SSF52200">
    <property type="entry name" value="Toll/Interleukin receptor TIR domain"/>
    <property type="match status" value="1"/>
</dbReference>
<feature type="signal peptide" evidence="22">
    <location>
        <begin position="1"/>
        <end position="33"/>
    </location>
</feature>
<evidence type="ECO:0000256" key="2">
    <source>
        <dbReference type="ARBA" id="ARBA00009634"/>
    </source>
</evidence>
<dbReference type="SMART" id="SM00364">
    <property type="entry name" value="LRR_BAC"/>
    <property type="match status" value="5"/>
</dbReference>
<reference evidence="24 25" key="1">
    <citation type="journal article" date="2019" name="Mol. Ecol. Resour.">
        <title>Chromosome-level genome assembly of Triplophysa tibetana, a fish adapted to the harsh high-altitude environment of the Tibetan Plateau.</title>
        <authorList>
            <person name="Yang X."/>
            <person name="Liu H."/>
            <person name="Ma Z."/>
            <person name="Zou Y."/>
            <person name="Zou M."/>
            <person name="Mao Y."/>
            <person name="Li X."/>
            <person name="Wang H."/>
            <person name="Chen T."/>
            <person name="Wang W."/>
            <person name="Yang R."/>
        </authorList>
    </citation>
    <scope>NUCLEOTIDE SEQUENCE [LARGE SCALE GENOMIC DNA]</scope>
    <source>
        <strain evidence="24">TTIB1903HZAU</strain>
        <tissue evidence="24">Muscle</tissue>
    </source>
</reference>
<dbReference type="PIRSF" id="PIRSF037595">
    <property type="entry name" value="Toll-like_receptor"/>
    <property type="match status" value="1"/>
</dbReference>
<keyword evidence="4" id="KW-0399">Innate immunity</keyword>
<dbReference type="Pfam" id="PF13855">
    <property type="entry name" value="LRR_8"/>
    <property type="match status" value="2"/>
</dbReference>
<dbReference type="SMART" id="SM00255">
    <property type="entry name" value="TIR"/>
    <property type="match status" value="1"/>
</dbReference>
<dbReference type="InterPro" id="IPR000483">
    <property type="entry name" value="Cys-rich_flank_reg_C"/>
</dbReference>
<comment type="caution">
    <text evidence="24">The sequence shown here is derived from an EMBL/GenBank/DDBJ whole genome shotgun (WGS) entry which is preliminary data.</text>
</comment>
<keyword evidence="14 24" id="KW-0675">Receptor</keyword>
<keyword evidence="15" id="KW-0325">Glycoprotein</keyword>
<keyword evidence="7 22" id="KW-0732">Signal</keyword>
<dbReference type="GO" id="GO:0002224">
    <property type="term" value="P:toll-like receptor signaling pathway"/>
    <property type="evidence" value="ECO:0007669"/>
    <property type="project" value="InterPro"/>
</dbReference>
<evidence type="ECO:0000256" key="21">
    <source>
        <dbReference type="SAM" id="Phobius"/>
    </source>
</evidence>
<keyword evidence="11" id="KW-0520">NAD</keyword>
<keyword evidence="10 21" id="KW-1133">Transmembrane helix</keyword>
<evidence type="ECO:0000256" key="20">
    <source>
        <dbReference type="SAM" id="MobiDB-lite"/>
    </source>
</evidence>
<evidence type="ECO:0000256" key="14">
    <source>
        <dbReference type="ARBA" id="ARBA00023170"/>
    </source>
</evidence>
<dbReference type="FunFam" id="3.80.10.10:FF:000592">
    <property type="entry name" value="Toll-like receptor 5"/>
    <property type="match status" value="1"/>
</dbReference>
<keyword evidence="6 21" id="KW-0812">Transmembrane</keyword>
<keyword evidence="9" id="KW-0391">Immunity</keyword>
<name>A0A5A9NFH1_9TELE</name>
<evidence type="ECO:0000256" key="11">
    <source>
        <dbReference type="ARBA" id="ARBA00023027"/>
    </source>
</evidence>
<dbReference type="FunFam" id="3.40.50.10140:FF:000001">
    <property type="entry name" value="Toll-like receptor 2"/>
    <property type="match status" value="1"/>
</dbReference>
<dbReference type="SMART" id="SM00369">
    <property type="entry name" value="LRR_TYP"/>
    <property type="match status" value="13"/>
</dbReference>
<sequence>MDSKPKRALRMTPRQTSSLTTLVLYISLQIVKCTSVCSTDGSEVHCTDQGLQQVPDLPTYATYVDLSNNNITELNETSFSHLECLQVLILKHQTPGLTIRNNTFRRLSNLTSLQMDYNHGLQIETEAFNGLHHLKILTLTQCGLDDSVLSGDVLKPLVSLQKLVLRENNIERIRPAPFFINMRSLNILDLSGTKVKSICEEDLLNFQGKHFTHFILSSMKLQNMNQFWSGWDECGNPLKNMSIGKLDLSRNGFEVNAAKRFFDAVSGTKIQTLVLSDRSIGRSSGFNGSEDPDRFTFRGLRESGLKDLDMSGSSIFALSHSVFGSLPRLEQVTLAQNQINKIENNAFLGVTHVITLNLSRNFLGVIDRHTFKNLPKLQVLDVSYNHIWKLRHGSLEGLSNLKDLYLTGNVLESTHECASLPSLEKLYLGDNKITSLPYDLPIMSRNLTTLDMNSNRLTSMTVLFAILEGFPQMLEINLQNNGLVDCYDQPPTVVPHELQILDLATTNMEFFWSLGKCLDVFKHLPQLQQLSLSLNLLQSLPKNIFKDLTSLTFLDVSFNSLKYLPAGIFPESLRILNLEYNSMYSVEPHLFGSLTHLSLKRNQFRCDCTLKDFQTWLNESRTILVHPAEDVTCASPEDHYMIPVLSSSIQCEDEENEKSVEKLRCVLIIVCATFVVLLTAVTIIYIRCRGYVFKIYKRLTAKLADEKLNLMDPEADGFLYDVYVCFSSDDMKWVEKALLKRLDSQFSDQNVLHCCFEERDFIPGEDHLTNMRNAIESSRKTLCVVSERFLKDGWCLETFTLAQCRMLVELNDILLVLVVGNIPPYRLLKYQQLRTYIENRRFLVWPDDSQDLQWFYDQLILNIRQDTKVKRAEGKADGRETEAAHLHEDTAV</sequence>
<evidence type="ECO:0000256" key="12">
    <source>
        <dbReference type="ARBA" id="ARBA00023136"/>
    </source>
</evidence>
<evidence type="ECO:0000256" key="9">
    <source>
        <dbReference type="ARBA" id="ARBA00022859"/>
    </source>
</evidence>
<feature type="transmembrane region" description="Helical" evidence="21">
    <location>
        <begin position="666"/>
        <end position="688"/>
    </location>
</feature>
<dbReference type="Pfam" id="PF12799">
    <property type="entry name" value="LRR_4"/>
    <property type="match status" value="1"/>
</dbReference>
<keyword evidence="12 21" id="KW-0472">Membrane</keyword>
<evidence type="ECO:0000256" key="19">
    <source>
        <dbReference type="ARBA" id="ARBA00072833"/>
    </source>
</evidence>
<dbReference type="PANTHER" id="PTHR24365">
    <property type="entry name" value="TOLL-LIKE RECEPTOR"/>
    <property type="match status" value="1"/>
</dbReference>
<evidence type="ECO:0000313" key="24">
    <source>
        <dbReference type="EMBL" id="KAA0708213.1"/>
    </source>
</evidence>
<dbReference type="AlphaFoldDB" id="A0A5A9NFH1"/>
<dbReference type="InterPro" id="IPR026906">
    <property type="entry name" value="LRR_5"/>
</dbReference>
<dbReference type="PROSITE" id="PS50104">
    <property type="entry name" value="TIR"/>
    <property type="match status" value="1"/>
</dbReference>
<evidence type="ECO:0000256" key="15">
    <source>
        <dbReference type="ARBA" id="ARBA00023180"/>
    </source>
</evidence>
<comment type="subunit">
    <text evidence="18">Homodimer. Interacts with MYD88 (via TIR domain). Interacts with TICAM1 (via TIR domain). Interacts with UNC93B1; this interaction is essential for proper TLR5 localization to the plasma membrane.</text>
</comment>
<evidence type="ECO:0000256" key="3">
    <source>
        <dbReference type="ARBA" id="ARBA00022553"/>
    </source>
</evidence>
<evidence type="ECO:0000256" key="7">
    <source>
        <dbReference type="ARBA" id="ARBA00022729"/>
    </source>
</evidence>
<evidence type="ECO:0000256" key="22">
    <source>
        <dbReference type="SAM" id="SignalP"/>
    </source>
</evidence>
<feature type="region of interest" description="Disordered" evidence="20">
    <location>
        <begin position="872"/>
        <end position="892"/>
    </location>
</feature>
<accession>A0A5A9NFH1</accession>
<keyword evidence="16" id="KW-0395">Inflammatory response</keyword>